<dbReference type="EMBL" id="WBOF01000007">
    <property type="protein sequence ID" value="MQS17907.1"/>
    <property type="molecule type" value="Genomic_DNA"/>
</dbReference>
<protein>
    <submittedName>
        <fullName evidence="2">Uncharacterized protein</fullName>
    </submittedName>
</protein>
<gene>
    <name evidence="2" type="ORF">F7Q99_38400</name>
</gene>
<feature type="region of interest" description="Disordered" evidence="1">
    <location>
        <begin position="53"/>
        <end position="74"/>
    </location>
</feature>
<dbReference type="RefSeq" id="WP_153471728.1">
    <property type="nucleotide sequence ID" value="NZ_WBOF01000007.1"/>
</dbReference>
<evidence type="ECO:0000313" key="3">
    <source>
        <dbReference type="Proteomes" id="UP000450000"/>
    </source>
</evidence>
<dbReference type="Proteomes" id="UP000450000">
    <property type="component" value="Unassembled WGS sequence"/>
</dbReference>
<feature type="compositionally biased region" description="Basic and acidic residues" evidence="1">
    <location>
        <begin position="58"/>
        <end position="74"/>
    </location>
</feature>
<accession>A0A6N7L4S5</accession>
<reference evidence="2 3" key="1">
    <citation type="submission" date="2019-09" db="EMBL/GenBank/DDBJ databases">
        <title>Genome Sequences of Streptomyces kaniharaensis ATCC 21070.</title>
        <authorList>
            <person name="Zhu W."/>
            <person name="De Crecy-Lagard V."/>
            <person name="Richards N.G."/>
        </authorList>
    </citation>
    <scope>NUCLEOTIDE SEQUENCE [LARGE SCALE GENOMIC DNA]</scope>
    <source>
        <strain evidence="2 3">SF-557</strain>
    </source>
</reference>
<sequence>MTIRQSPADPSGPQAHQLADATLNMYRLVRASVGTVQLLRGLRPDAAPAVPACPAEPGGRELDGVAGAERRMRC</sequence>
<organism evidence="2 3">
    <name type="scientific">Streptomyces kaniharaensis</name>
    <dbReference type="NCBI Taxonomy" id="212423"/>
    <lineage>
        <taxon>Bacteria</taxon>
        <taxon>Bacillati</taxon>
        <taxon>Actinomycetota</taxon>
        <taxon>Actinomycetes</taxon>
        <taxon>Kitasatosporales</taxon>
        <taxon>Streptomycetaceae</taxon>
        <taxon>Streptomyces</taxon>
    </lineage>
</organism>
<keyword evidence="3" id="KW-1185">Reference proteome</keyword>
<evidence type="ECO:0000313" key="2">
    <source>
        <dbReference type="EMBL" id="MQS17907.1"/>
    </source>
</evidence>
<name>A0A6N7L4S5_9ACTN</name>
<dbReference type="AlphaFoldDB" id="A0A6N7L4S5"/>
<comment type="caution">
    <text evidence="2">The sequence shown here is derived from an EMBL/GenBank/DDBJ whole genome shotgun (WGS) entry which is preliminary data.</text>
</comment>
<proteinExistence type="predicted"/>
<evidence type="ECO:0000256" key="1">
    <source>
        <dbReference type="SAM" id="MobiDB-lite"/>
    </source>
</evidence>